<dbReference type="Proteomes" id="UP000823388">
    <property type="component" value="Chromosome 1K"/>
</dbReference>
<name>A0A8T0XJE5_PANVG</name>
<evidence type="ECO:0000256" key="1">
    <source>
        <dbReference type="SAM" id="MobiDB-lite"/>
    </source>
</evidence>
<dbReference type="AlphaFoldDB" id="A0A8T0XJE5"/>
<evidence type="ECO:0000313" key="2">
    <source>
        <dbReference type="EMBL" id="KAG2657353.1"/>
    </source>
</evidence>
<feature type="region of interest" description="Disordered" evidence="1">
    <location>
        <begin position="20"/>
        <end position="62"/>
    </location>
</feature>
<dbReference type="EMBL" id="CM029037">
    <property type="protein sequence ID" value="KAG2657353.1"/>
    <property type="molecule type" value="Genomic_DNA"/>
</dbReference>
<organism evidence="2 3">
    <name type="scientific">Panicum virgatum</name>
    <name type="common">Blackwell switchgrass</name>
    <dbReference type="NCBI Taxonomy" id="38727"/>
    <lineage>
        <taxon>Eukaryota</taxon>
        <taxon>Viridiplantae</taxon>
        <taxon>Streptophyta</taxon>
        <taxon>Embryophyta</taxon>
        <taxon>Tracheophyta</taxon>
        <taxon>Spermatophyta</taxon>
        <taxon>Magnoliopsida</taxon>
        <taxon>Liliopsida</taxon>
        <taxon>Poales</taxon>
        <taxon>Poaceae</taxon>
        <taxon>PACMAD clade</taxon>
        <taxon>Panicoideae</taxon>
        <taxon>Panicodae</taxon>
        <taxon>Paniceae</taxon>
        <taxon>Panicinae</taxon>
        <taxon>Panicum</taxon>
        <taxon>Panicum sect. Hiantes</taxon>
    </lineage>
</organism>
<sequence length="108" mass="11577">MEVVRPSRLAVATVVAAGAEGGGDGLGGEATKIRGGRGQREMGGPWVERRGGGGRQPRTGREEMWQQRGRAIEASQASKVLYCFLTGLNLSGCLFETIFPWDSKRAAR</sequence>
<gene>
    <name evidence="2" type="ORF">PVAP13_1KG251600</name>
</gene>
<keyword evidence="3" id="KW-1185">Reference proteome</keyword>
<evidence type="ECO:0000313" key="3">
    <source>
        <dbReference type="Proteomes" id="UP000823388"/>
    </source>
</evidence>
<accession>A0A8T0XJE5</accession>
<protein>
    <submittedName>
        <fullName evidence="2">Uncharacterized protein</fullName>
    </submittedName>
</protein>
<comment type="caution">
    <text evidence="2">The sequence shown here is derived from an EMBL/GenBank/DDBJ whole genome shotgun (WGS) entry which is preliminary data.</text>
</comment>
<reference evidence="2" key="1">
    <citation type="submission" date="2020-05" db="EMBL/GenBank/DDBJ databases">
        <title>WGS assembly of Panicum virgatum.</title>
        <authorList>
            <person name="Lovell J.T."/>
            <person name="Jenkins J."/>
            <person name="Shu S."/>
            <person name="Juenger T.E."/>
            <person name="Schmutz J."/>
        </authorList>
    </citation>
    <scope>NUCLEOTIDE SEQUENCE</scope>
    <source>
        <strain evidence="2">AP13</strain>
    </source>
</reference>
<proteinExistence type="predicted"/>